<keyword evidence="4" id="KW-1185">Reference proteome</keyword>
<dbReference type="AlphaFoldDB" id="A0A1L0DV95"/>
<dbReference type="GO" id="GO:0006122">
    <property type="term" value="P:mitochondrial electron transport, ubiquinol to cytochrome c"/>
    <property type="evidence" value="ECO:0007669"/>
    <property type="project" value="InterPro"/>
</dbReference>
<evidence type="ECO:0000313" key="1">
    <source>
        <dbReference type="EMBL" id="SGZ56261.1"/>
    </source>
</evidence>
<evidence type="ECO:0000313" key="2">
    <source>
        <dbReference type="EMBL" id="SGZ56262.1"/>
    </source>
</evidence>
<evidence type="ECO:0000313" key="3">
    <source>
        <dbReference type="Proteomes" id="UP000182259"/>
    </source>
</evidence>
<dbReference type="GO" id="GO:0005739">
    <property type="term" value="C:mitochondrion"/>
    <property type="evidence" value="ECO:0007669"/>
    <property type="project" value="GOC"/>
</dbReference>
<dbReference type="EMBL" id="LT635767">
    <property type="protein sequence ID" value="SGZ56261.1"/>
    <property type="molecule type" value="Genomic_DNA"/>
</dbReference>
<dbReference type="Proteomes" id="UP000182334">
    <property type="component" value="Chromosome V"/>
</dbReference>
<dbReference type="PANTHER" id="PTHR28254:SF1">
    <property type="entry name" value="CYTOCHROME B-C1 COMPLEX SUBUNIT 10, MITOCHONDRIAL"/>
    <property type="match status" value="1"/>
</dbReference>
<name>A0A1L0DV95_9ASCO</name>
<dbReference type="EMBL" id="LT635760">
    <property type="protein sequence ID" value="SGZ56262.1"/>
    <property type="molecule type" value="Genomic_DNA"/>
</dbReference>
<sequence length="76" mass="8394">MVSYIKAPVYKVAKSGINLAAVKAYAGDLIFWGGAAAAAAATFTDNWPLFQQTFYSKIPYFGQHWIHEQDPEDVPV</sequence>
<accession>A0A1L0DV95</accession>
<gene>
    <name evidence="1" type="ORF">SAMEA4029009_CIC11G00000003681</name>
    <name evidence="2" type="ORF">SAMEA4029010_CIC11G00000005041</name>
</gene>
<dbReference type="OrthoDB" id="2391627at2759"/>
<evidence type="ECO:0000313" key="4">
    <source>
        <dbReference type="Proteomes" id="UP000182334"/>
    </source>
</evidence>
<dbReference type="PANTHER" id="PTHR28254">
    <property type="entry name" value="CYTOCHROME B-C1 COMPLEX SUBUNIT 10"/>
    <property type="match status" value="1"/>
</dbReference>
<protein>
    <submittedName>
        <fullName evidence="1">CIC11C00000003681</fullName>
    </submittedName>
    <submittedName>
        <fullName evidence="2">CIC11C00000005041</fullName>
    </submittedName>
</protein>
<reference evidence="3 4" key="1">
    <citation type="submission" date="2016-10" db="EMBL/GenBank/DDBJ databases">
        <authorList>
            <person name="de Groot N.N."/>
        </authorList>
    </citation>
    <scope>NUCLEOTIDE SEQUENCE [LARGE SCALE GENOMIC DNA]</scope>
    <source>
        <strain evidence="2 4">CBS 141442</strain>
        <strain evidence="1 3">PYCC 4715</strain>
    </source>
</reference>
<dbReference type="Proteomes" id="UP000182259">
    <property type="component" value="Chromosome IV"/>
</dbReference>
<organism evidence="2 4">
    <name type="scientific">Sungouiella intermedia</name>
    <dbReference type="NCBI Taxonomy" id="45354"/>
    <lineage>
        <taxon>Eukaryota</taxon>
        <taxon>Fungi</taxon>
        <taxon>Dikarya</taxon>
        <taxon>Ascomycota</taxon>
        <taxon>Saccharomycotina</taxon>
        <taxon>Pichiomycetes</taxon>
        <taxon>Metschnikowiaceae</taxon>
        <taxon>Sungouiella</taxon>
    </lineage>
</organism>
<proteinExistence type="predicted"/>
<dbReference type="Pfam" id="PF09796">
    <property type="entry name" value="QCR10"/>
    <property type="match status" value="1"/>
</dbReference>
<dbReference type="STRING" id="45354.A0A1L0DV95"/>
<dbReference type="InterPro" id="IPR019182">
    <property type="entry name" value="Cytochrome_b-c1_su10_fun"/>
</dbReference>